<evidence type="ECO:0000313" key="1">
    <source>
        <dbReference type="EMBL" id="EEG33578.1"/>
    </source>
</evidence>
<name>C0EMV7_NEIFL</name>
<proteinExistence type="predicted"/>
<organism evidence="1 2">
    <name type="scientific">Neisseria flavescens NRL30031/H210</name>
    <dbReference type="NCBI Taxonomy" id="546264"/>
    <lineage>
        <taxon>Bacteria</taxon>
        <taxon>Pseudomonadati</taxon>
        <taxon>Pseudomonadota</taxon>
        <taxon>Betaproteobacteria</taxon>
        <taxon>Neisseriales</taxon>
        <taxon>Neisseriaceae</taxon>
        <taxon>Neisseria</taxon>
    </lineage>
</organism>
<keyword evidence="2" id="KW-1185">Reference proteome</keyword>
<protein>
    <submittedName>
        <fullName evidence="1">Uncharacterized protein</fullName>
    </submittedName>
</protein>
<gene>
    <name evidence="1" type="ORF">NEIFLAOT_01283</name>
</gene>
<evidence type="ECO:0000313" key="2">
    <source>
        <dbReference type="Proteomes" id="UP000004457"/>
    </source>
</evidence>
<dbReference type="AlphaFoldDB" id="C0EMV7"/>
<comment type="caution">
    <text evidence="1">The sequence shown here is derived from an EMBL/GenBank/DDBJ whole genome shotgun (WGS) entry which is preliminary data.</text>
</comment>
<sequence length="41" mass="5114">MWPGNHWIAMSFSSFYSYLRPSEKSLFFRRPRYLDNRSIRI</sequence>
<dbReference type="EMBL" id="ACEN01000062">
    <property type="protein sequence ID" value="EEG33578.1"/>
    <property type="molecule type" value="Genomic_DNA"/>
</dbReference>
<reference evidence="1 2" key="1">
    <citation type="submission" date="2009-01" db="EMBL/GenBank/DDBJ databases">
        <authorList>
            <person name="Fulton L."/>
            <person name="Clifton S."/>
            <person name="Chinwalla A.T."/>
            <person name="Mitreva M."/>
            <person name="Sodergren E."/>
            <person name="Weinstock G."/>
            <person name="Clifton S."/>
            <person name="Dooling D.J."/>
            <person name="Fulton B."/>
            <person name="Minx P."/>
            <person name="Pepin K.H."/>
            <person name="Johnson M."/>
            <person name="Bhonagiri V."/>
            <person name="Nash W.E."/>
            <person name="Mardis E.R."/>
            <person name="Wilson R.K."/>
        </authorList>
    </citation>
    <scope>NUCLEOTIDE SEQUENCE [LARGE SCALE GENOMIC DNA]</scope>
    <source>
        <strain evidence="1 2">NRL30031/H210</strain>
    </source>
</reference>
<accession>C0EMV7</accession>
<dbReference type="Proteomes" id="UP000004457">
    <property type="component" value="Unassembled WGS sequence"/>
</dbReference>